<keyword evidence="4 7" id="KW-0812">Transmembrane</keyword>
<feature type="transmembrane region" description="Helical" evidence="7">
    <location>
        <begin position="288"/>
        <end position="307"/>
    </location>
</feature>
<keyword evidence="9" id="KW-1185">Reference proteome</keyword>
<organism evidence="8 9">
    <name type="scientific">Ectocarpus siliculosus</name>
    <name type="common">Brown alga</name>
    <name type="synonym">Conferva siliculosa</name>
    <dbReference type="NCBI Taxonomy" id="2880"/>
    <lineage>
        <taxon>Eukaryota</taxon>
        <taxon>Sar</taxon>
        <taxon>Stramenopiles</taxon>
        <taxon>Ochrophyta</taxon>
        <taxon>PX clade</taxon>
        <taxon>Phaeophyceae</taxon>
        <taxon>Ectocarpales</taxon>
        <taxon>Ectocarpaceae</taxon>
        <taxon>Ectocarpus</taxon>
    </lineage>
</organism>
<dbReference type="EMBL" id="FN648164">
    <property type="protein sequence ID" value="CBJ29849.1"/>
    <property type="molecule type" value="Genomic_DNA"/>
</dbReference>
<dbReference type="OrthoDB" id="2160638at2759"/>
<protein>
    <recommendedName>
        <fullName evidence="10">Chromate transporter</fullName>
    </recommendedName>
</protein>
<keyword evidence="6 7" id="KW-0472">Membrane</keyword>
<reference evidence="8 9" key="1">
    <citation type="journal article" date="2010" name="Nature">
        <title>The Ectocarpus genome and the independent evolution of multicellularity in brown algae.</title>
        <authorList>
            <person name="Cock J.M."/>
            <person name="Sterck L."/>
            <person name="Rouze P."/>
            <person name="Scornet D."/>
            <person name="Allen A.E."/>
            <person name="Amoutzias G."/>
            <person name="Anthouard V."/>
            <person name="Artiguenave F."/>
            <person name="Aury J.M."/>
            <person name="Badger J.H."/>
            <person name="Beszteri B."/>
            <person name="Billiau K."/>
            <person name="Bonnet E."/>
            <person name="Bothwell J.H."/>
            <person name="Bowler C."/>
            <person name="Boyen C."/>
            <person name="Brownlee C."/>
            <person name="Carrano C.J."/>
            <person name="Charrier B."/>
            <person name="Cho G.Y."/>
            <person name="Coelho S.M."/>
            <person name="Collen J."/>
            <person name="Corre E."/>
            <person name="Da Silva C."/>
            <person name="Delage L."/>
            <person name="Delaroque N."/>
            <person name="Dittami S.M."/>
            <person name="Doulbeau S."/>
            <person name="Elias M."/>
            <person name="Farnham G."/>
            <person name="Gachon C.M."/>
            <person name="Gschloessl B."/>
            <person name="Heesch S."/>
            <person name="Jabbari K."/>
            <person name="Jubin C."/>
            <person name="Kawai H."/>
            <person name="Kimura K."/>
            <person name="Kloareg B."/>
            <person name="Kupper F.C."/>
            <person name="Lang D."/>
            <person name="Le Bail A."/>
            <person name="Leblanc C."/>
            <person name="Lerouge P."/>
            <person name="Lohr M."/>
            <person name="Lopez P.J."/>
            <person name="Martens C."/>
            <person name="Maumus F."/>
            <person name="Michel G."/>
            <person name="Miranda-Saavedra D."/>
            <person name="Morales J."/>
            <person name="Moreau H."/>
            <person name="Motomura T."/>
            <person name="Nagasato C."/>
            <person name="Napoli C.A."/>
            <person name="Nelson D.R."/>
            <person name="Nyvall-Collen P."/>
            <person name="Peters A.F."/>
            <person name="Pommier C."/>
            <person name="Potin P."/>
            <person name="Poulain J."/>
            <person name="Quesneville H."/>
            <person name="Read B."/>
            <person name="Rensing S.A."/>
            <person name="Ritter A."/>
            <person name="Rousvoal S."/>
            <person name="Samanta M."/>
            <person name="Samson G."/>
            <person name="Schroeder D.C."/>
            <person name="Segurens B."/>
            <person name="Strittmatter M."/>
            <person name="Tonon T."/>
            <person name="Tregear J.W."/>
            <person name="Valentin K."/>
            <person name="von Dassow P."/>
            <person name="Yamagishi T."/>
            <person name="Van de Peer Y."/>
            <person name="Wincker P."/>
        </authorList>
    </citation>
    <scope>NUCLEOTIDE SEQUENCE [LARGE SCALE GENOMIC DNA]</scope>
    <source>
        <strain evidence="9">Ec32 / CCAP1310/4</strain>
    </source>
</reference>
<feature type="transmembrane region" description="Helical" evidence="7">
    <location>
        <begin position="217"/>
        <end position="237"/>
    </location>
</feature>
<dbReference type="InterPro" id="IPR003370">
    <property type="entry name" value="Chromate_transpt"/>
</dbReference>
<feature type="transmembrane region" description="Helical" evidence="7">
    <location>
        <begin position="180"/>
        <end position="196"/>
    </location>
</feature>
<comment type="subcellular location">
    <subcellularLocation>
        <location evidence="1">Cell membrane</location>
        <topology evidence="1">Multi-pass membrane protein</topology>
    </subcellularLocation>
</comment>
<dbReference type="PANTHER" id="PTHR33567:SF3">
    <property type="entry name" value="CHROMATE ION TRANSPORTER (EUROFUNG)"/>
    <property type="match status" value="1"/>
</dbReference>
<evidence type="ECO:0000256" key="5">
    <source>
        <dbReference type="ARBA" id="ARBA00022989"/>
    </source>
</evidence>
<feature type="transmembrane region" description="Helical" evidence="7">
    <location>
        <begin position="346"/>
        <end position="371"/>
    </location>
</feature>
<dbReference type="Proteomes" id="UP000002630">
    <property type="component" value="Linkage Group LG02"/>
</dbReference>
<proteinExistence type="inferred from homology"/>
<evidence type="ECO:0000313" key="9">
    <source>
        <dbReference type="Proteomes" id="UP000002630"/>
    </source>
</evidence>
<dbReference type="Pfam" id="PF02417">
    <property type="entry name" value="Chromate_transp"/>
    <property type="match status" value="2"/>
</dbReference>
<dbReference type="PANTHER" id="PTHR33567">
    <property type="entry name" value="CHROMATE ION TRANSPORTER (EUROFUNG)"/>
    <property type="match status" value="1"/>
</dbReference>
<feature type="transmembrane region" description="Helical" evidence="7">
    <location>
        <begin position="151"/>
        <end position="168"/>
    </location>
</feature>
<evidence type="ECO:0008006" key="10">
    <source>
        <dbReference type="Google" id="ProtNLM"/>
    </source>
</evidence>
<feature type="transmembrane region" description="Helical" evidence="7">
    <location>
        <begin position="125"/>
        <end position="144"/>
    </location>
</feature>
<dbReference type="EMBL" id="FN649727">
    <property type="protein sequence ID" value="CBJ29849.1"/>
    <property type="molecule type" value="Genomic_DNA"/>
</dbReference>
<evidence type="ECO:0000256" key="3">
    <source>
        <dbReference type="ARBA" id="ARBA00022475"/>
    </source>
</evidence>
<dbReference type="AlphaFoldDB" id="D7FM24"/>
<feature type="transmembrane region" description="Helical" evidence="7">
    <location>
        <begin position="22"/>
        <end position="44"/>
    </location>
</feature>
<feature type="transmembrane region" description="Helical" evidence="7">
    <location>
        <begin position="92"/>
        <end position="113"/>
    </location>
</feature>
<evidence type="ECO:0000256" key="2">
    <source>
        <dbReference type="ARBA" id="ARBA00005262"/>
    </source>
</evidence>
<feature type="transmembrane region" description="Helical" evidence="7">
    <location>
        <begin position="377"/>
        <end position="408"/>
    </location>
</feature>
<dbReference type="GO" id="GO:0015109">
    <property type="term" value="F:chromate transmembrane transporter activity"/>
    <property type="evidence" value="ECO:0007669"/>
    <property type="project" value="InterPro"/>
</dbReference>
<feature type="transmembrane region" description="Helical" evidence="7">
    <location>
        <begin position="313"/>
        <end position="334"/>
    </location>
</feature>
<dbReference type="OMA" id="VWGMART"/>
<dbReference type="STRING" id="2880.D7FM24"/>
<comment type="similarity">
    <text evidence="2">Belongs to the chromate ion transporter (CHR) (TC 2.A.51) family.</text>
</comment>
<gene>
    <name evidence="8" type="ORF">Esi_0163_0024</name>
</gene>
<evidence type="ECO:0000256" key="1">
    <source>
        <dbReference type="ARBA" id="ARBA00004651"/>
    </source>
</evidence>
<dbReference type="InParanoid" id="D7FM24"/>
<evidence type="ECO:0000256" key="7">
    <source>
        <dbReference type="SAM" id="Phobius"/>
    </source>
</evidence>
<dbReference type="GO" id="GO:0005886">
    <property type="term" value="C:plasma membrane"/>
    <property type="evidence" value="ECO:0007669"/>
    <property type="project" value="UniProtKB-SubCell"/>
</dbReference>
<keyword evidence="3" id="KW-1003">Cell membrane</keyword>
<accession>D7FM24</accession>
<sequence length="425" mass="44986">MTVPVEDPSEADLPFSERIKQVFWQFLPLGVVAYGGPTAHIALLHERFVDKSKWLSEEQFVELMAVGQGLPGPTSTQMVVSMGAYRAGIPGGLLSFALWNIPSFIVLTLAGLGVKELLGDDDPDWLSGLGPAAISLVFVAAYKLGKKVNKSPLKFSLSLVSACVTLLINGDEDINPNVSAWVFPLMLVCGGLVMLADSKAELALEGKTYSRINIPMWLGGAIAVGWATILVVSISAFPGSGLGGLFKAFFRIGSIIYGGGQVVLPMLVDEVVDPGWLTEKQFYQGFALVQALPGPLFNLSAYLGAVYRGVPGAFVGWLGLFGPGVSLIFGFLPFWGTIRKVAWFKIFLQGVNSTAIGLVVAACVLLWGAAIDSYADAIVAVVAGCMQAFLGFQAPWCILAGGVLGFLLSDTLASLGQAPFFPIEG</sequence>
<evidence type="ECO:0000313" key="8">
    <source>
        <dbReference type="EMBL" id="CBJ29849.1"/>
    </source>
</evidence>
<evidence type="ECO:0000256" key="6">
    <source>
        <dbReference type="ARBA" id="ARBA00023136"/>
    </source>
</evidence>
<dbReference type="eggNOG" id="ENOG502QRJG">
    <property type="taxonomic scope" value="Eukaryota"/>
</dbReference>
<keyword evidence="5 7" id="KW-1133">Transmembrane helix</keyword>
<dbReference type="NCBIfam" id="TIGR00937">
    <property type="entry name" value="2A51"/>
    <property type="match status" value="1"/>
</dbReference>
<evidence type="ECO:0000256" key="4">
    <source>
        <dbReference type="ARBA" id="ARBA00022692"/>
    </source>
</evidence>
<dbReference type="InterPro" id="IPR014047">
    <property type="entry name" value="Chr_Tranpt_l_chain"/>
</dbReference>
<dbReference type="PIRSF" id="PIRSF004810">
    <property type="entry name" value="ChrA"/>
    <property type="match status" value="1"/>
</dbReference>
<name>D7FM24_ECTSI</name>